<evidence type="ECO:0000313" key="2">
    <source>
        <dbReference type="EMBL" id="RUT31848.1"/>
    </source>
</evidence>
<evidence type="ECO:0008006" key="4">
    <source>
        <dbReference type="Google" id="ProtNLM"/>
    </source>
</evidence>
<dbReference type="OrthoDB" id="49365at2"/>
<keyword evidence="3" id="KW-1185">Reference proteome</keyword>
<dbReference type="RefSeq" id="WP_127199228.1">
    <property type="nucleotide sequence ID" value="NZ_RZNX01000003.1"/>
</dbReference>
<protein>
    <recommendedName>
        <fullName evidence="4">DUF5668 domain-containing protein</fullName>
    </recommendedName>
</protein>
<dbReference type="Proteomes" id="UP000272464">
    <property type="component" value="Unassembled WGS sequence"/>
</dbReference>
<sequence>MNTKSIFGPVFILLGTYLFLNKTGSMGPGTIFEYFWPTLFIIPLGLLMHWLYFSMTGRKGVGLLVPGGILFTVGLVCQLATLFDSWGTMWPGFILAPAVGLFELYWFGGRNRWLLIPINILTVISLLFFAVFSIGSMLSHMVLGQPLMAFVLILAGAALMLSPKKKREF</sequence>
<feature type="transmembrane region" description="Helical" evidence="1">
    <location>
        <begin position="114"/>
        <end position="135"/>
    </location>
</feature>
<gene>
    <name evidence="2" type="ORF">EJP77_10720</name>
</gene>
<accession>A0A433XDB6</accession>
<feature type="transmembrane region" description="Helical" evidence="1">
    <location>
        <begin position="141"/>
        <end position="161"/>
    </location>
</feature>
<organism evidence="2 3">
    <name type="scientific">Paenibacillus zeisoli</name>
    <dbReference type="NCBI Taxonomy" id="2496267"/>
    <lineage>
        <taxon>Bacteria</taxon>
        <taxon>Bacillati</taxon>
        <taxon>Bacillota</taxon>
        <taxon>Bacilli</taxon>
        <taxon>Bacillales</taxon>
        <taxon>Paenibacillaceae</taxon>
        <taxon>Paenibacillus</taxon>
    </lineage>
</organism>
<keyword evidence="1" id="KW-1133">Transmembrane helix</keyword>
<feature type="transmembrane region" description="Helical" evidence="1">
    <location>
        <begin position="34"/>
        <end position="53"/>
    </location>
</feature>
<dbReference type="AlphaFoldDB" id="A0A433XDB6"/>
<evidence type="ECO:0000256" key="1">
    <source>
        <dbReference type="SAM" id="Phobius"/>
    </source>
</evidence>
<proteinExistence type="predicted"/>
<keyword evidence="1" id="KW-0472">Membrane</keyword>
<feature type="transmembrane region" description="Helical" evidence="1">
    <location>
        <begin position="89"/>
        <end position="107"/>
    </location>
</feature>
<dbReference type="EMBL" id="RZNX01000003">
    <property type="protein sequence ID" value="RUT31848.1"/>
    <property type="molecule type" value="Genomic_DNA"/>
</dbReference>
<reference evidence="2 3" key="1">
    <citation type="submission" date="2018-12" db="EMBL/GenBank/DDBJ databases">
        <authorList>
            <person name="Sun L."/>
            <person name="Chen Z."/>
        </authorList>
    </citation>
    <scope>NUCLEOTIDE SEQUENCE [LARGE SCALE GENOMIC DNA]</scope>
    <source>
        <strain evidence="2 3">3-5-3</strain>
    </source>
</reference>
<feature type="transmembrane region" description="Helical" evidence="1">
    <location>
        <begin position="60"/>
        <end position="83"/>
    </location>
</feature>
<comment type="caution">
    <text evidence="2">The sequence shown here is derived from an EMBL/GenBank/DDBJ whole genome shotgun (WGS) entry which is preliminary data.</text>
</comment>
<evidence type="ECO:0000313" key="3">
    <source>
        <dbReference type="Proteomes" id="UP000272464"/>
    </source>
</evidence>
<name>A0A433XDB6_9BACL</name>
<keyword evidence="1" id="KW-0812">Transmembrane</keyword>